<dbReference type="AlphaFoldDB" id="A0A7S1TM07"/>
<dbReference type="EMBL" id="HBGI01000921">
    <property type="protein sequence ID" value="CAD9238846.1"/>
    <property type="molecule type" value="Transcribed_RNA"/>
</dbReference>
<accession>A0A7S1TM07</accession>
<organism evidence="1">
    <name type="scientific">Erythrolobus australicus</name>
    <dbReference type="NCBI Taxonomy" id="1077150"/>
    <lineage>
        <taxon>Eukaryota</taxon>
        <taxon>Rhodophyta</taxon>
        <taxon>Bangiophyceae</taxon>
        <taxon>Porphyridiales</taxon>
        <taxon>Porphyridiaceae</taxon>
        <taxon>Erythrolobus</taxon>
    </lineage>
</organism>
<protein>
    <submittedName>
        <fullName evidence="1">Uncharacterized protein</fullName>
    </submittedName>
</protein>
<proteinExistence type="predicted"/>
<gene>
    <name evidence="1" type="ORF">EAUS1353_LOCUS576</name>
</gene>
<reference evidence="1" key="1">
    <citation type="submission" date="2021-01" db="EMBL/GenBank/DDBJ databases">
        <authorList>
            <person name="Corre E."/>
            <person name="Pelletier E."/>
            <person name="Niang G."/>
            <person name="Scheremetjew M."/>
            <person name="Finn R."/>
            <person name="Kale V."/>
            <person name="Holt S."/>
            <person name="Cochrane G."/>
            <person name="Meng A."/>
            <person name="Brown T."/>
            <person name="Cohen L."/>
        </authorList>
    </citation>
    <scope>NUCLEOTIDE SEQUENCE</scope>
    <source>
        <strain evidence="1">CCMP3124</strain>
    </source>
</reference>
<evidence type="ECO:0000313" key="1">
    <source>
        <dbReference type="EMBL" id="CAD9238846.1"/>
    </source>
</evidence>
<name>A0A7S1TM07_9RHOD</name>
<sequence>MLSERLLPGYIESVLDADAIVELERSMLAALIAKGKRPWANAHIAVRWQSDPKLYQSSVSRHFSGKRMLEFKRFQRVFESEHQQILKSFNELGRTLPNNA</sequence>